<organism evidence="5 6">
    <name type="scientific">Hemibagrus guttatus</name>
    <dbReference type="NCBI Taxonomy" id="175788"/>
    <lineage>
        <taxon>Eukaryota</taxon>
        <taxon>Metazoa</taxon>
        <taxon>Chordata</taxon>
        <taxon>Craniata</taxon>
        <taxon>Vertebrata</taxon>
        <taxon>Euteleostomi</taxon>
        <taxon>Actinopterygii</taxon>
        <taxon>Neopterygii</taxon>
        <taxon>Teleostei</taxon>
        <taxon>Ostariophysi</taxon>
        <taxon>Siluriformes</taxon>
        <taxon>Bagridae</taxon>
        <taxon>Hemibagrus</taxon>
    </lineage>
</organism>
<dbReference type="GO" id="GO:0005634">
    <property type="term" value="C:nucleus"/>
    <property type="evidence" value="ECO:0007669"/>
    <property type="project" value="UniProtKB-SubCell"/>
</dbReference>
<dbReference type="PROSITE" id="PS50013">
    <property type="entry name" value="CHROMO_2"/>
    <property type="match status" value="1"/>
</dbReference>
<evidence type="ECO:0000259" key="4">
    <source>
        <dbReference type="PROSITE" id="PS50994"/>
    </source>
</evidence>
<keyword evidence="6" id="KW-1185">Reference proteome</keyword>
<evidence type="ECO:0000256" key="1">
    <source>
        <dbReference type="ARBA" id="ARBA00004123"/>
    </source>
</evidence>
<dbReference type="InterPro" id="IPR023780">
    <property type="entry name" value="Chromo_domain"/>
</dbReference>
<dbReference type="PANTHER" id="PTHR37984:SF5">
    <property type="entry name" value="PROTEIN NYNRIN-LIKE"/>
    <property type="match status" value="1"/>
</dbReference>
<dbReference type="Proteomes" id="UP001274896">
    <property type="component" value="Unassembled WGS sequence"/>
</dbReference>
<dbReference type="InterPro" id="IPR012337">
    <property type="entry name" value="RNaseH-like_sf"/>
</dbReference>
<evidence type="ECO:0000313" key="5">
    <source>
        <dbReference type="EMBL" id="KAK3554359.1"/>
    </source>
</evidence>
<dbReference type="Gene3D" id="3.30.420.10">
    <property type="entry name" value="Ribonuclease H-like superfamily/Ribonuclease H"/>
    <property type="match status" value="1"/>
</dbReference>
<dbReference type="InterPro" id="IPR001584">
    <property type="entry name" value="Integrase_cat-core"/>
</dbReference>
<dbReference type="InterPro" id="IPR016197">
    <property type="entry name" value="Chromo-like_dom_sf"/>
</dbReference>
<dbReference type="Pfam" id="PF00385">
    <property type="entry name" value="Chromo"/>
    <property type="match status" value="1"/>
</dbReference>
<dbReference type="GO" id="GO:0003676">
    <property type="term" value="F:nucleic acid binding"/>
    <property type="evidence" value="ECO:0007669"/>
    <property type="project" value="InterPro"/>
</dbReference>
<feature type="domain" description="Chromo" evidence="3">
    <location>
        <begin position="209"/>
        <end position="267"/>
    </location>
</feature>
<dbReference type="SUPFAM" id="SSF54160">
    <property type="entry name" value="Chromo domain-like"/>
    <property type="match status" value="1"/>
</dbReference>
<comment type="subcellular location">
    <subcellularLocation>
        <location evidence="1">Nucleus</location>
    </subcellularLocation>
</comment>
<proteinExistence type="predicted"/>
<dbReference type="SUPFAM" id="SSF53098">
    <property type="entry name" value="Ribonuclease H-like"/>
    <property type="match status" value="1"/>
</dbReference>
<dbReference type="SMART" id="SM00298">
    <property type="entry name" value="CHROMO"/>
    <property type="match status" value="1"/>
</dbReference>
<dbReference type="AlphaFoldDB" id="A0AAE0VDD7"/>
<sequence length="428" mass="47832">MVVVDRFSKGCKLVPLKGLPTAMQTADAMFAHVFRNFGLPEDIVSDRGPQFTSRVWKALCARLDIGPPLFPWSGEPSSVPTVEEWYRRSQEVWGRAHVRLQRAVRRQRIQADRNRRPHPAYQVGQMVWLSTRNLRLKLPCRKLSPKFIGPFKIVRQVNPVAYRLRLPASYRICPTFHASLLKPVHASAGESVVGGDLPPPLDIKGSPAYQVRSLLDSRRVRSRLQYLADWEGYGPEEQSWVDASDILDPSLIEDFHRDHPTRPAPRPRGQPRRRTPGGVPRGGALSRLAQDLTARGSCRPCFEPLPKVTKVNQTVKLSSVLILLDLSAAFDTVNHKTLLSTVRRNLWNSMGMVFFLPGWSLISDTTASARISACLVDISSWMMAHQLKLNPSKTELLVIPSDPSPAQDLVLSLNNSMISPSATALNLG</sequence>
<dbReference type="PANTHER" id="PTHR37984">
    <property type="entry name" value="PROTEIN CBG26694"/>
    <property type="match status" value="1"/>
</dbReference>
<feature type="domain" description="Integrase catalytic" evidence="4">
    <location>
        <begin position="1"/>
        <end position="65"/>
    </location>
</feature>
<feature type="non-terminal residue" evidence="5">
    <location>
        <position position="1"/>
    </location>
</feature>
<evidence type="ECO:0000313" key="6">
    <source>
        <dbReference type="Proteomes" id="UP001274896"/>
    </source>
</evidence>
<dbReference type="InterPro" id="IPR050951">
    <property type="entry name" value="Retrovirus_Pol_polyprotein"/>
</dbReference>
<accession>A0AAE0VDD7</accession>
<dbReference type="PROSITE" id="PS50994">
    <property type="entry name" value="INTEGRASE"/>
    <property type="match status" value="1"/>
</dbReference>
<dbReference type="InterPro" id="IPR036397">
    <property type="entry name" value="RNaseH_sf"/>
</dbReference>
<dbReference type="InterPro" id="IPR056924">
    <property type="entry name" value="SH3_Tf2-1"/>
</dbReference>
<evidence type="ECO:0000256" key="2">
    <source>
        <dbReference type="SAM" id="MobiDB-lite"/>
    </source>
</evidence>
<dbReference type="Pfam" id="PF24626">
    <property type="entry name" value="SH3_Tf2-1"/>
    <property type="match status" value="1"/>
</dbReference>
<gene>
    <name evidence="5" type="ORF">QTP70_022586</name>
</gene>
<feature type="region of interest" description="Disordered" evidence="2">
    <location>
        <begin position="255"/>
        <end position="284"/>
    </location>
</feature>
<comment type="caution">
    <text evidence="5">The sequence shown here is derived from an EMBL/GenBank/DDBJ whole genome shotgun (WGS) entry which is preliminary data.</text>
</comment>
<protein>
    <submittedName>
        <fullName evidence="5">Uncharacterized protein</fullName>
    </submittedName>
</protein>
<dbReference type="InterPro" id="IPR000953">
    <property type="entry name" value="Chromo/chromo_shadow_dom"/>
</dbReference>
<dbReference type="GO" id="GO:0015074">
    <property type="term" value="P:DNA integration"/>
    <property type="evidence" value="ECO:0007669"/>
    <property type="project" value="InterPro"/>
</dbReference>
<dbReference type="Gene3D" id="2.40.50.40">
    <property type="match status" value="1"/>
</dbReference>
<reference evidence="5" key="1">
    <citation type="submission" date="2023-06" db="EMBL/GenBank/DDBJ databases">
        <title>Male Hemibagrus guttatus genome.</title>
        <authorList>
            <person name="Bian C."/>
        </authorList>
    </citation>
    <scope>NUCLEOTIDE SEQUENCE</scope>
    <source>
        <strain evidence="5">Male_cb2023</strain>
        <tissue evidence="5">Muscle</tissue>
    </source>
</reference>
<dbReference type="EMBL" id="JAUCMX010000002">
    <property type="protein sequence ID" value="KAK3554359.1"/>
    <property type="molecule type" value="Genomic_DNA"/>
</dbReference>
<name>A0AAE0VDD7_9TELE</name>
<evidence type="ECO:0000259" key="3">
    <source>
        <dbReference type="PROSITE" id="PS50013"/>
    </source>
</evidence>